<dbReference type="AlphaFoldDB" id="A0A2J0SRQ0"/>
<name>A0A2J0SRQ0_STEMA</name>
<dbReference type="EMBL" id="RAUE01000001">
    <property type="protein sequence ID" value="MBA0309445.1"/>
    <property type="molecule type" value="Genomic_DNA"/>
</dbReference>
<evidence type="ECO:0000313" key="1">
    <source>
        <dbReference type="EMBL" id="MBA0309445.1"/>
    </source>
</evidence>
<protein>
    <submittedName>
        <fullName evidence="1">Uncharacterized protein</fullName>
    </submittedName>
</protein>
<dbReference type="RefSeq" id="WP_049428611.1">
    <property type="nucleotide sequence ID" value="NZ_CP154630.1"/>
</dbReference>
<comment type="caution">
    <text evidence="1">The sequence shown here is derived from an EMBL/GenBank/DDBJ whole genome shotgun (WGS) entry which is preliminary data.</text>
</comment>
<reference evidence="1" key="2">
    <citation type="journal article" date="2020" name="Front. Microbiol.">
        <title>Genetic Variants of the DSF Quorum Sensing System in Stenotrophomonas maltophilia Influence Virulence and Resistance Phenotypes Among Genotypically Diverse Clinical Isolates.</title>
        <authorList>
            <person name="Yero D."/>
            <person name="Huedo P."/>
            <person name="Conchillo-Sole O."/>
            <person name="Martinez-Servat S."/>
            <person name="Mamat U."/>
            <person name="Coves X."/>
            <person name="Llanas F."/>
            <person name="Roca I."/>
            <person name="Vila J."/>
            <person name="Schaible U.E."/>
            <person name="Daura X."/>
            <person name="Gibert I."/>
        </authorList>
    </citation>
    <scope>NUCLEOTIDE SEQUENCE</scope>
    <source>
        <strain evidence="1">OG156</strain>
    </source>
</reference>
<proteinExistence type="predicted"/>
<gene>
    <name evidence="1" type="ORF">D7Y33_00160</name>
</gene>
<dbReference type="Proteomes" id="UP000822271">
    <property type="component" value="Unassembled WGS sequence"/>
</dbReference>
<accession>A0A2J0SRQ0</accession>
<organism evidence="1 2">
    <name type="scientific">Stenotrophomonas maltophilia</name>
    <name type="common">Pseudomonas maltophilia</name>
    <name type="synonym">Xanthomonas maltophilia</name>
    <dbReference type="NCBI Taxonomy" id="40324"/>
    <lineage>
        <taxon>Bacteria</taxon>
        <taxon>Pseudomonadati</taxon>
        <taxon>Pseudomonadota</taxon>
        <taxon>Gammaproteobacteria</taxon>
        <taxon>Lysobacterales</taxon>
        <taxon>Lysobacteraceae</taxon>
        <taxon>Stenotrophomonas</taxon>
        <taxon>Stenotrophomonas maltophilia group</taxon>
    </lineage>
</organism>
<dbReference type="OrthoDB" id="6057784at2"/>
<sequence length="427" mass="46467">MFNTHEDEIEMDLNWLKKQDSCPLAVELTAKIEAIDLEKLELPRRRLLVGFVHVLADEVKAMLDLGAKDYDSNEVARMTDVIGGTTLARACQAPITKRQPGEDLRDKIAEETNKVTLASEQTGAGHTARLMAKWAKSAASDISKNESFGSWHLLLLCYAHFLICMESRCSRKSSSPSTADLRARLNACLDLMRQLHRKSDAIEADEASIEAELAYENQMLGGFIFQLGYASGAAGTPVPVNMFQQTPNDGCFGDLVAGNARCLAIEFKREAKSIQTEAEKWTSEALASLINETNLVSQSLKCHLLCYGNADGQTMSFSSMLYATAIGASEEVVEMSGDEIIACILGKAVNGELLKNSTMGLPPRQLERYLRSLAHIRDSSKGGGKATWLALAIDEKGFHFRIAATLSALIEPTTAPGVKVSAGMTRG</sequence>
<reference evidence="1" key="1">
    <citation type="submission" date="2018-09" db="EMBL/GenBank/DDBJ databases">
        <authorList>
            <person name="Groschel M."/>
            <person name="Kohl T."/>
            <person name="Conchillo-Sole O."/>
            <person name="Mamat U."/>
            <person name="Yero D."/>
            <person name="Niemann S."/>
            <person name="Daura X."/>
            <person name="Gibert I."/>
        </authorList>
    </citation>
    <scope>NUCLEOTIDE SEQUENCE</scope>
    <source>
        <strain evidence="1">OG156</strain>
    </source>
</reference>
<evidence type="ECO:0000313" key="2">
    <source>
        <dbReference type="Proteomes" id="UP000822271"/>
    </source>
</evidence>